<dbReference type="Proteomes" id="UP000243217">
    <property type="component" value="Unassembled WGS sequence"/>
</dbReference>
<reference evidence="1 2" key="1">
    <citation type="journal article" date="2014" name="Genome Biol. Evol.">
        <title>The secreted proteins of Achlya hypogyna and Thraustotheca clavata identify the ancestral oomycete secretome and reveal gene acquisitions by horizontal gene transfer.</title>
        <authorList>
            <person name="Misner I."/>
            <person name="Blouin N."/>
            <person name="Leonard G."/>
            <person name="Richards T.A."/>
            <person name="Lane C.E."/>
        </authorList>
    </citation>
    <scope>NUCLEOTIDE SEQUENCE [LARGE SCALE GENOMIC DNA]</scope>
    <source>
        <strain evidence="1 2">ATCC 34112</strain>
    </source>
</reference>
<protein>
    <submittedName>
        <fullName evidence="1">Uncharacterized protein</fullName>
    </submittedName>
</protein>
<comment type="caution">
    <text evidence="1">The sequence shown here is derived from an EMBL/GenBank/DDBJ whole genome shotgun (WGS) entry which is preliminary data.</text>
</comment>
<organism evidence="1 2">
    <name type="scientific">Thraustotheca clavata</name>
    <dbReference type="NCBI Taxonomy" id="74557"/>
    <lineage>
        <taxon>Eukaryota</taxon>
        <taxon>Sar</taxon>
        <taxon>Stramenopiles</taxon>
        <taxon>Oomycota</taxon>
        <taxon>Saprolegniomycetes</taxon>
        <taxon>Saprolegniales</taxon>
        <taxon>Achlyaceae</taxon>
        <taxon>Thraustotheca</taxon>
    </lineage>
</organism>
<keyword evidence="2" id="KW-1185">Reference proteome</keyword>
<dbReference type="EMBL" id="JNBS01002193">
    <property type="protein sequence ID" value="OQR94304.1"/>
    <property type="molecule type" value="Genomic_DNA"/>
</dbReference>
<accession>A0A1V9Z8G8</accession>
<evidence type="ECO:0000313" key="1">
    <source>
        <dbReference type="EMBL" id="OQR94304.1"/>
    </source>
</evidence>
<sequence>MSIALQETVAIAINILFKNSLFNLFPDFDFSFLNTADNSNVQKTRKRIRKRHADDVAFLKATVDLLTQQLQELEAAKTEVTPKSKWEDIAQRQATEAKLAIQKNQRLREAVVEQLQLAESLQKLLAKTKKFAIESLCESDVHIPDDLTLDPTARAAWMHTILDEEYGLMEYNEPTRRAEIADDEEHHRVILKFTQAQIIPAPMAISIEAVWKFLSLDSSISLEIVDENMIYFKFEGFANGFPTLYANYCAKRYFDYKFDLQG</sequence>
<evidence type="ECO:0000313" key="2">
    <source>
        <dbReference type="Proteomes" id="UP000243217"/>
    </source>
</evidence>
<name>A0A1V9Z8G8_9STRA</name>
<dbReference type="AlphaFoldDB" id="A0A1V9Z8G8"/>
<proteinExistence type="predicted"/>
<gene>
    <name evidence="1" type="ORF">THRCLA_08202</name>
</gene>